<dbReference type="Proteomes" id="UP000433471">
    <property type="component" value="Segment"/>
</dbReference>
<gene>
    <name evidence="2" type="ORF">Kuja_1480</name>
</gene>
<name>A0A6B9J9J2_9CAUD</name>
<evidence type="ECO:0000313" key="3">
    <source>
        <dbReference type="Proteomes" id="UP000433471"/>
    </source>
</evidence>
<accession>A0A6B9J9J2</accession>
<protein>
    <submittedName>
        <fullName evidence="2">Uncharacterized protein</fullName>
    </submittedName>
</protein>
<organism evidence="2 3">
    <name type="scientific">Vibrio phage vB_VchM_Kuja</name>
    <dbReference type="NCBI Taxonomy" id="2686437"/>
    <lineage>
        <taxon>Viruses</taxon>
        <taxon>Duplodnaviria</taxon>
        <taxon>Heunggongvirae</taxon>
        <taxon>Uroviricota</taxon>
        <taxon>Caudoviricetes</taxon>
        <taxon>Pantevenvirales</taxon>
        <taxon>Ackermannviridae</taxon>
        <taxon>Kujavirus</taxon>
        <taxon>Kujavirus kuja</taxon>
    </lineage>
</organism>
<dbReference type="GO" id="GO:0008253">
    <property type="term" value="F:5'-nucleotidase activity"/>
    <property type="evidence" value="ECO:0007669"/>
    <property type="project" value="InterPro"/>
</dbReference>
<sequence>MKKPFIIAWDFDYTLNDGLTEWIDWVNKRLKPVDWVQFEEVVGLGDDLVPYFDNLIGCSSIDFWKQPNLYDDMKPFDNEQRSLIIRLGDYITNLTGRPVEHIVVSKCMPEHIQSKKRYLEKHFEGVFSGFIDTADKNYVRFDAIFDDSYEVFKSVKPVCNKIVIPASHTAFDLSNEDPKQVMLLGMQGYMGSMWYELLEDESSVCNLAIWLTEN</sequence>
<evidence type="ECO:0000313" key="2">
    <source>
        <dbReference type="EMBL" id="QGZ16139.1"/>
    </source>
</evidence>
<dbReference type="EMBL" id="MN718199">
    <property type="protein sequence ID" value="QGZ16139.1"/>
    <property type="molecule type" value="Genomic_DNA"/>
</dbReference>
<dbReference type="InterPro" id="IPR023214">
    <property type="entry name" value="HAD_sf"/>
</dbReference>
<dbReference type="Pfam" id="PF06941">
    <property type="entry name" value="NT5C"/>
    <property type="match status" value="1"/>
</dbReference>
<dbReference type="GO" id="GO:0009264">
    <property type="term" value="P:deoxyribonucleotide catabolic process"/>
    <property type="evidence" value="ECO:0007669"/>
    <property type="project" value="InterPro"/>
</dbReference>
<proteinExistence type="predicted"/>
<feature type="active site" description="Nucleophile" evidence="1">
    <location>
        <position position="10"/>
    </location>
</feature>
<evidence type="ECO:0000256" key="1">
    <source>
        <dbReference type="PIRSR" id="PIRSR610708-1"/>
    </source>
</evidence>
<keyword evidence="3" id="KW-1185">Reference proteome</keyword>
<reference evidence="2 3" key="1">
    <citation type="submission" date="2019-11" db="EMBL/GenBank/DDBJ databases">
        <title>Characterization of a novel member of the family Ackermannviridae.</title>
        <authorList>
            <person name="Maina A.N."/>
            <person name="Mwaura F.B."/>
            <person name="Jumba M."/>
        </authorList>
    </citation>
    <scope>NUCLEOTIDE SEQUENCE [LARGE SCALE GENOMIC DNA]</scope>
</reference>
<dbReference type="InterPro" id="IPR010708">
    <property type="entry name" value="5'(3')-deoxyribonucleotidase"/>
</dbReference>
<feature type="active site" description="Proton donor" evidence="1">
    <location>
        <position position="12"/>
    </location>
</feature>
<dbReference type="Gene3D" id="3.40.50.1000">
    <property type="entry name" value="HAD superfamily/HAD-like"/>
    <property type="match status" value="1"/>
</dbReference>